<evidence type="ECO:0000256" key="1">
    <source>
        <dbReference type="SAM" id="Phobius"/>
    </source>
</evidence>
<feature type="transmembrane region" description="Helical" evidence="1">
    <location>
        <begin position="20"/>
        <end position="44"/>
    </location>
</feature>
<dbReference type="PANTHER" id="PTHR35394">
    <property type="entry name" value="DUF3176 DOMAIN-CONTAINING PROTEIN"/>
    <property type="match status" value="1"/>
</dbReference>
<protein>
    <submittedName>
        <fullName evidence="2">Uncharacterized protein</fullName>
    </submittedName>
</protein>
<feature type="transmembrane region" description="Helical" evidence="1">
    <location>
        <begin position="123"/>
        <end position="141"/>
    </location>
</feature>
<dbReference type="EMBL" id="ABDG02000025">
    <property type="protein sequence ID" value="EHK44593.1"/>
    <property type="molecule type" value="Genomic_DNA"/>
</dbReference>
<dbReference type="AlphaFoldDB" id="G9NZ97"/>
<gene>
    <name evidence="2" type="ORF">TRIATDRAFT_87616</name>
</gene>
<evidence type="ECO:0000313" key="3">
    <source>
        <dbReference type="Proteomes" id="UP000005426"/>
    </source>
</evidence>
<dbReference type="PANTHER" id="PTHR35394:SF5">
    <property type="entry name" value="DUF3176 DOMAIN-CONTAINING PROTEIN"/>
    <property type="match status" value="1"/>
</dbReference>
<sequence length="428" mass="47193">MTGEERIEEKRKKRAGSLLWKFEILCWLGSVCFFVGVVVALLQFKDRPLPELRLHITPNAIIVLLATFCQAFMMASVSASIGQLKWARVLRTRPLFEMNVLDHASRGPWGSFLLLLRRTGGGLAALGAIITITSLAMSTFFQQALDYHTQWTSSGEATVPIAQNMLGKGEGTLFYDNEQVWTDNFDTALQFAPYKAIYSPPRTNFTATATCDTSNCTWQSFETLAVCNTCVNLSSRLDKTRIEVTAPIKAYDVYTNHYTLPNGFGLTGIQPQFVGTEAMYDGVLNMTTSRTANYSVPGEAVVYWDSVAFKDSGSKLISFFVIGPAPNSIPEQPDAAFLPQHSLDMSGSPQFAPPLQRLSVYSSSCGGQGGTGKRLLYAYLGSRHCLLTNGAEAGTLLARLALRRLDRTTNRRSRPIAVGWFIVFIVKL</sequence>
<dbReference type="eggNOG" id="ENOG502RZ8N">
    <property type="taxonomic scope" value="Eukaryota"/>
</dbReference>
<organism evidence="2 3">
    <name type="scientific">Hypocrea atroviridis (strain ATCC 20476 / IMI 206040)</name>
    <name type="common">Trichoderma atroviride</name>
    <dbReference type="NCBI Taxonomy" id="452589"/>
    <lineage>
        <taxon>Eukaryota</taxon>
        <taxon>Fungi</taxon>
        <taxon>Dikarya</taxon>
        <taxon>Ascomycota</taxon>
        <taxon>Pezizomycotina</taxon>
        <taxon>Sordariomycetes</taxon>
        <taxon>Hypocreomycetidae</taxon>
        <taxon>Hypocreales</taxon>
        <taxon>Hypocreaceae</taxon>
        <taxon>Trichoderma</taxon>
    </lineage>
</organism>
<keyword evidence="1" id="KW-0472">Membrane</keyword>
<accession>G9NZ97</accession>
<feature type="transmembrane region" description="Helical" evidence="1">
    <location>
        <begin position="56"/>
        <end position="81"/>
    </location>
</feature>
<reference evidence="2 3" key="1">
    <citation type="journal article" date="2011" name="Genome Biol.">
        <title>Comparative genome sequence analysis underscores mycoparasitism as the ancestral life style of Trichoderma.</title>
        <authorList>
            <person name="Kubicek C.P."/>
            <person name="Herrera-Estrella A."/>
            <person name="Seidl-Seiboth V."/>
            <person name="Martinez D.A."/>
            <person name="Druzhinina I.S."/>
            <person name="Thon M."/>
            <person name="Zeilinger S."/>
            <person name="Casas-Flores S."/>
            <person name="Horwitz B.A."/>
            <person name="Mukherjee P.K."/>
            <person name="Mukherjee M."/>
            <person name="Kredics L."/>
            <person name="Alcaraz L.D."/>
            <person name="Aerts A."/>
            <person name="Antal Z."/>
            <person name="Atanasova L."/>
            <person name="Cervantes-Badillo M.G."/>
            <person name="Challacombe J."/>
            <person name="Chertkov O."/>
            <person name="McCluskey K."/>
            <person name="Coulpier F."/>
            <person name="Deshpande N."/>
            <person name="von Doehren H."/>
            <person name="Ebbole D.J."/>
            <person name="Esquivel-Naranjo E.U."/>
            <person name="Fekete E."/>
            <person name="Flipphi M."/>
            <person name="Glaser F."/>
            <person name="Gomez-Rodriguez E.Y."/>
            <person name="Gruber S."/>
            <person name="Han C."/>
            <person name="Henrissat B."/>
            <person name="Hermosa R."/>
            <person name="Hernandez-Onate M."/>
            <person name="Karaffa L."/>
            <person name="Kosti I."/>
            <person name="Le Crom S."/>
            <person name="Lindquist E."/>
            <person name="Lucas S."/>
            <person name="Luebeck M."/>
            <person name="Luebeck P.S."/>
            <person name="Margeot A."/>
            <person name="Metz B."/>
            <person name="Misra M."/>
            <person name="Nevalainen H."/>
            <person name="Omann M."/>
            <person name="Packer N."/>
            <person name="Perrone G."/>
            <person name="Uresti-Rivera E.E."/>
            <person name="Salamov A."/>
            <person name="Schmoll M."/>
            <person name="Seiboth B."/>
            <person name="Shapiro H."/>
            <person name="Sukno S."/>
            <person name="Tamayo-Ramos J.A."/>
            <person name="Tisch D."/>
            <person name="Wiest A."/>
            <person name="Wilkinson H.H."/>
            <person name="Zhang M."/>
            <person name="Coutinho P.M."/>
            <person name="Kenerley C.M."/>
            <person name="Monte E."/>
            <person name="Baker S.E."/>
            <person name="Grigoriev I.V."/>
        </authorList>
    </citation>
    <scope>NUCLEOTIDE SEQUENCE [LARGE SCALE GENOMIC DNA]</scope>
    <source>
        <strain evidence="3">ATCC 20476 / IMI 206040</strain>
    </source>
</reference>
<dbReference type="Pfam" id="PF11374">
    <property type="entry name" value="DUF3176"/>
    <property type="match status" value="1"/>
</dbReference>
<keyword evidence="3" id="KW-1185">Reference proteome</keyword>
<proteinExistence type="predicted"/>
<keyword evidence="1" id="KW-1133">Transmembrane helix</keyword>
<keyword evidence="1" id="KW-0812">Transmembrane</keyword>
<dbReference type="Proteomes" id="UP000005426">
    <property type="component" value="Unassembled WGS sequence"/>
</dbReference>
<evidence type="ECO:0000313" key="2">
    <source>
        <dbReference type="EMBL" id="EHK44593.1"/>
    </source>
</evidence>
<dbReference type="STRING" id="452589.G9NZ97"/>
<dbReference type="InterPro" id="IPR021514">
    <property type="entry name" value="DUF3176"/>
</dbReference>
<comment type="caution">
    <text evidence="2">The sequence shown here is derived from an EMBL/GenBank/DDBJ whole genome shotgun (WGS) entry which is preliminary data.</text>
</comment>
<name>G9NZ97_HYPAI</name>
<dbReference type="HOGENOM" id="CLU_641018_0_0_1"/>
<dbReference type="OrthoDB" id="5242705at2759"/>